<sequence>MTLDAELIIFDIVKLLSVGNSSIELLPESTLYGFDKEDMLSNWHTTNGSSEQWELWQSDKYRLGIHFPIFRVPIDTPVPVKHSLIDRLISLPSNLVSAKQLSCFHASTERVHMGQLVYKYNHTGGNNGDYVQAWASMQYYPCVDRFFERDNLYNLPELRPMPFAQSTFRNQSSTFVSIIMHAWWGQFTETLKNGMYWPPPHYFRPVYISMHIWHNAAGFMLLKRKTYDMYGPVGARDAYTLQLLYQQNISSWFSGCLTTTLKFHPLTQSANDLRKHVLVVDVQRDLLDTLVPPDILRENVRWSTAIYKVTSVNQLDEQFEEFNQTEHRFHELLSSKLVLTSRLHVLLPCLALKIPVMFIFPFEAYHRDGRFHGLVNILVDHVYSEKDRYFWKNVTHPFPMDWINPRPQNTAKTEILRMTINGLHKRLKLEREFRVWGNFYGVFE</sequence>
<organism evidence="2 3">
    <name type="scientific">Rotaria socialis</name>
    <dbReference type="NCBI Taxonomy" id="392032"/>
    <lineage>
        <taxon>Eukaryota</taxon>
        <taxon>Metazoa</taxon>
        <taxon>Spiralia</taxon>
        <taxon>Gnathifera</taxon>
        <taxon>Rotifera</taxon>
        <taxon>Eurotatoria</taxon>
        <taxon>Bdelloidea</taxon>
        <taxon>Philodinida</taxon>
        <taxon>Philodinidae</taxon>
        <taxon>Rotaria</taxon>
    </lineage>
</organism>
<evidence type="ECO:0000313" key="3">
    <source>
        <dbReference type="Proteomes" id="UP000663862"/>
    </source>
</evidence>
<comment type="caution">
    <text evidence="2">The sequence shown here is derived from an EMBL/GenBank/DDBJ whole genome shotgun (WGS) entry which is preliminary data.</text>
</comment>
<gene>
    <name evidence="1" type="ORF">FME351_LOCUS30717</name>
    <name evidence="2" type="ORF">TSG867_LOCUS31588</name>
</gene>
<reference evidence="2" key="1">
    <citation type="submission" date="2021-02" db="EMBL/GenBank/DDBJ databases">
        <authorList>
            <person name="Nowell W R."/>
        </authorList>
    </citation>
    <scope>NUCLEOTIDE SEQUENCE</scope>
</reference>
<evidence type="ECO:0000313" key="1">
    <source>
        <dbReference type="EMBL" id="CAF3748927.1"/>
    </source>
</evidence>
<dbReference type="EMBL" id="CAJNYU010004389">
    <property type="protein sequence ID" value="CAF3748927.1"/>
    <property type="molecule type" value="Genomic_DNA"/>
</dbReference>
<evidence type="ECO:0008006" key="4">
    <source>
        <dbReference type="Google" id="ProtNLM"/>
    </source>
</evidence>
<name>A0A821GIY5_9BILA</name>
<proteinExistence type="predicted"/>
<dbReference type="Proteomes" id="UP000663869">
    <property type="component" value="Unassembled WGS sequence"/>
</dbReference>
<dbReference type="AlphaFoldDB" id="A0A821GIY5"/>
<evidence type="ECO:0000313" key="2">
    <source>
        <dbReference type="EMBL" id="CAF4665684.1"/>
    </source>
</evidence>
<dbReference type="EMBL" id="CAJOBQ010006015">
    <property type="protein sequence ID" value="CAF4665684.1"/>
    <property type="molecule type" value="Genomic_DNA"/>
</dbReference>
<protein>
    <recommendedName>
        <fullName evidence="4">Polysaccharide pyruvyl transferase domain-containing protein</fullName>
    </recommendedName>
</protein>
<accession>A0A821GIY5</accession>
<dbReference type="Proteomes" id="UP000663862">
    <property type="component" value="Unassembled WGS sequence"/>
</dbReference>